<feature type="binding site" evidence="12 14">
    <location>
        <position position="332"/>
    </location>
    <ligand>
        <name>ATP</name>
        <dbReference type="ChEBI" id="CHEBI:30616"/>
    </ligand>
</feature>
<dbReference type="PROSITE" id="PS00111">
    <property type="entry name" value="PGLYCERATE_KINASE"/>
    <property type="match status" value="1"/>
</dbReference>
<dbReference type="EC" id="2.7.2.3" evidence="5 12"/>
<evidence type="ECO:0000256" key="8">
    <source>
        <dbReference type="ARBA" id="ARBA00022741"/>
    </source>
</evidence>
<comment type="caution">
    <text evidence="17">The sequence shown here is derived from an EMBL/GenBank/DDBJ whole genome shotgun (WGS) entry which is preliminary data.</text>
</comment>
<dbReference type="FunFam" id="3.40.50.1260:FF:000006">
    <property type="entry name" value="Phosphoglycerate kinase"/>
    <property type="match status" value="1"/>
</dbReference>
<feature type="binding site" evidence="12 14">
    <location>
        <begin position="359"/>
        <end position="362"/>
    </location>
    <ligand>
        <name>ATP</name>
        <dbReference type="ChEBI" id="CHEBI:30616"/>
    </ligand>
</feature>
<dbReference type="Gene3D" id="3.40.50.1260">
    <property type="entry name" value="Phosphoglycerate kinase, N-terminal domain"/>
    <property type="match status" value="2"/>
</dbReference>
<dbReference type="GO" id="GO:0005829">
    <property type="term" value="C:cytosol"/>
    <property type="evidence" value="ECO:0007669"/>
    <property type="project" value="UniProtKB-ARBA"/>
</dbReference>
<evidence type="ECO:0000256" key="16">
    <source>
        <dbReference type="SAM" id="MobiDB-lite"/>
    </source>
</evidence>
<evidence type="ECO:0000256" key="9">
    <source>
        <dbReference type="ARBA" id="ARBA00022777"/>
    </source>
</evidence>
<dbReference type="InterPro" id="IPR015824">
    <property type="entry name" value="Phosphoglycerate_kinase_N"/>
</dbReference>
<dbReference type="GO" id="GO:0005524">
    <property type="term" value="F:ATP binding"/>
    <property type="evidence" value="ECO:0007669"/>
    <property type="project" value="UniProtKB-KW"/>
</dbReference>
<gene>
    <name evidence="12" type="primary">pgk</name>
    <name evidence="17" type="ORF">HYX28_02125</name>
</gene>
<feature type="binding site" evidence="12 13">
    <location>
        <begin position="21"/>
        <end position="23"/>
    </location>
    <ligand>
        <name>substrate</name>
    </ligand>
</feature>
<evidence type="ECO:0000256" key="4">
    <source>
        <dbReference type="ARBA" id="ARBA00011245"/>
    </source>
</evidence>
<comment type="catalytic activity">
    <reaction evidence="1 12 15">
        <text>(2R)-3-phosphoglycerate + ATP = (2R)-3-phospho-glyceroyl phosphate + ADP</text>
        <dbReference type="Rhea" id="RHEA:14801"/>
        <dbReference type="ChEBI" id="CHEBI:30616"/>
        <dbReference type="ChEBI" id="CHEBI:57604"/>
        <dbReference type="ChEBI" id="CHEBI:58272"/>
        <dbReference type="ChEBI" id="CHEBI:456216"/>
        <dbReference type="EC" id="2.7.2.3"/>
    </reaction>
</comment>
<comment type="pathway">
    <text evidence="2 12">Carbohydrate degradation; glycolysis; pyruvate from D-glyceraldehyde 3-phosphate: step 2/5.</text>
</comment>
<evidence type="ECO:0000256" key="2">
    <source>
        <dbReference type="ARBA" id="ARBA00004838"/>
    </source>
</evidence>
<evidence type="ECO:0000313" key="18">
    <source>
        <dbReference type="Proteomes" id="UP000779809"/>
    </source>
</evidence>
<organism evidence="17 18">
    <name type="scientific">Candidatus Korobacter versatilis</name>
    <dbReference type="NCBI Taxonomy" id="658062"/>
    <lineage>
        <taxon>Bacteria</taxon>
        <taxon>Pseudomonadati</taxon>
        <taxon>Acidobacteriota</taxon>
        <taxon>Terriglobia</taxon>
        <taxon>Terriglobales</taxon>
        <taxon>Candidatus Korobacteraceae</taxon>
        <taxon>Candidatus Korobacter</taxon>
    </lineage>
</organism>
<dbReference type="InterPro" id="IPR001576">
    <property type="entry name" value="Phosphoglycerate_kinase"/>
</dbReference>
<comment type="similarity">
    <text evidence="3 12 15">Belongs to the phosphoglycerate kinase family.</text>
</comment>
<keyword evidence="12" id="KW-0963">Cytoplasm</keyword>
<evidence type="ECO:0000256" key="5">
    <source>
        <dbReference type="ARBA" id="ARBA00013061"/>
    </source>
</evidence>
<protein>
    <recommendedName>
        <fullName evidence="6 12">Phosphoglycerate kinase</fullName>
        <ecNumber evidence="5 12">2.7.2.3</ecNumber>
    </recommendedName>
</protein>
<dbReference type="PIRSF" id="PIRSF000724">
    <property type="entry name" value="Pgk"/>
    <property type="match status" value="1"/>
</dbReference>
<dbReference type="PANTHER" id="PTHR11406:SF23">
    <property type="entry name" value="PHOSPHOGLYCERATE KINASE 1, CHLOROPLASTIC-RELATED"/>
    <property type="match status" value="1"/>
</dbReference>
<dbReference type="CDD" id="cd00318">
    <property type="entry name" value="Phosphoglycerate_kinase"/>
    <property type="match status" value="1"/>
</dbReference>
<comment type="subcellular location">
    <subcellularLocation>
        <location evidence="12">Cytoplasm</location>
    </subcellularLocation>
</comment>
<dbReference type="AlphaFoldDB" id="A0A932EQ09"/>
<evidence type="ECO:0000256" key="3">
    <source>
        <dbReference type="ARBA" id="ARBA00008982"/>
    </source>
</evidence>
<evidence type="ECO:0000256" key="6">
    <source>
        <dbReference type="ARBA" id="ARBA00016471"/>
    </source>
</evidence>
<sequence length="421" mass="45107">MNKLTIKDLELSDKRVFMRVDFNVPLDDEGRVTDDTRIVETLPTIEYALRHGARLILASHLGRPKGKPNPKMSLKPVAERLRMLLDQKMERGVNVGFAPDCVGMEAEELASKLEKHQALLLENLRFHPEEEANDEGFSKALAKLCELYVNDAFGAAHRAHASTAGITKFVSKSAAGFLMQKELEYLGRALHDPARPFVAILGGAKVSDKIAVIQHLMTKVNTLLIGGGMAYTFLKAQGHAIGKSLLEADKVDLAKKLLEDASKRDVKLLLPVDHVVADHVGNDAKAVAIKTGQPIPADMIALDIGPETVKLFSEQVADANTIVWNGPMGVFEMAPFAHGTMAIARAIAENQDATSIVGGGDSVAAVHTAGLADKMSHISTGGGASLEFLEGKKLPGVEALSDAPKHATPRGNGHKPTGAKK</sequence>
<evidence type="ECO:0000256" key="13">
    <source>
        <dbReference type="PIRSR" id="PIRSR000724-1"/>
    </source>
</evidence>
<evidence type="ECO:0000256" key="14">
    <source>
        <dbReference type="PIRSR" id="PIRSR000724-2"/>
    </source>
</evidence>
<evidence type="ECO:0000256" key="12">
    <source>
        <dbReference type="HAMAP-Rule" id="MF_00145"/>
    </source>
</evidence>
<feature type="binding site" evidence="12">
    <location>
        <position position="125"/>
    </location>
    <ligand>
        <name>substrate</name>
    </ligand>
</feature>
<comment type="subunit">
    <text evidence="4 12">Monomer.</text>
</comment>
<dbReference type="InterPro" id="IPR015911">
    <property type="entry name" value="Phosphoglycerate_kinase_CS"/>
</dbReference>
<dbReference type="GO" id="GO:0043531">
    <property type="term" value="F:ADP binding"/>
    <property type="evidence" value="ECO:0007669"/>
    <property type="project" value="TreeGrafter"/>
</dbReference>
<evidence type="ECO:0000256" key="7">
    <source>
        <dbReference type="ARBA" id="ARBA00022679"/>
    </source>
</evidence>
<feature type="region of interest" description="Disordered" evidence="16">
    <location>
        <begin position="397"/>
        <end position="421"/>
    </location>
</feature>
<dbReference type="Proteomes" id="UP000779809">
    <property type="component" value="Unassembled WGS sequence"/>
</dbReference>
<dbReference type="Pfam" id="PF00162">
    <property type="entry name" value="PGK"/>
    <property type="match status" value="1"/>
</dbReference>
<dbReference type="PANTHER" id="PTHR11406">
    <property type="entry name" value="PHOSPHOGLYCERATE KINASE"/>
    <property type="match status" value="1"/>
</dbReference>
<evidence type="ECO:0000256" key="10">
    <source>
        <dbReference type="ARBA" id="ARBA00022840"/>
    </source>
</evidence>
<reference evidence="17" key="1">
    <citation type="submission" date="2020-07" db="EMBL/GenBank/DDBJ databases">
        <title>Huge and variable diversity of episymbiotic CPR bacteria and DPANN archaea in groundwater ecosystems.</title>
        <authorList>
            <person name="He C.Y."/>
            <person name="Keren R."/>
            <person name="Whittaker M."/>
            <person name="Farag I.F."/>
            <person name="Doudna J."/>
            <person name="Cate J.H.D."/>
            <person name="Banfield J.F."/>
        </authorList>
    </citation>
    <scope>NUCLEOTIDE SEQUENCE</scope>
    <source>
        <strain evidence="17">NC_groundwater_580_Pr5_B-0.1um_64_19</strain>
    </source>
</reference>
<name>A0A932EQ09_9BACT</name>
<accession>A0A932EQ09</accession>
<evidence type="ECO:0000256" key="11">
    <source>
        <dbReference type="ARBA" id="ARBA00023152"/>
    </source>
</evidence>
<proteinExistence type="inferred from homology"/>
<dbReference type="HAMAP" id="MF_00145">
    <property type="entry name" value="Phosphoglyc_kinase"/>
    <property type="match status" value="1"/>
</dbReference>
<feature type="binding site" evidence="12 14">
    <location>
        <position position="209"/>
    </location>
    <ligand>
        <name>ATP</name>
        <dbReference type="ChEBI" id="CHEBI:30616"/>
    </ligand>
</feature>
<dbReference type="FunFam" id="3.40.50.1260:FF:000003">
    <property type="entry name" value="Phosphoglycerate kinase"/>
    <property type="match status" value="1"/>
</dbReference>
<feature type="binding site" evidence="12 13">
    <location>
        <begin position="60"/>
        <end position="63"/>
    </location>
    <ligand>
        <name>substrate</name>
    </ligand>
</feature>
<feature type="binding site" evidence="13">
    <location>
        <position position="37"/>
    </location>
    <ligand>
        <name>(2R)-3-phosphoglycerate</name>
        <dbReference type="ChEBI" id="CHEBI:58272"/>
    </ligand>
</feature>
<keyword evidence="11 12" id="KW-0324">Glycolysis</keyword>
<evidence type="ECO:0000256" key="1">
    <source>
        <dbReference type="ARBA" id="ARBA00000642"/>
    </source>
</evidence>
<keyword evidence="9 12" id="KW-0418">Kinase</keyword>
<keyword evidence="7 12" id="KW-0808">Transferase</keyword>
<dbReference type="GO" id="GO:0006096">
    <property type="term" value="P:glycolytic process"/>
    <property type="evidence" value="ECO:0007669"/>
    <property type="project" value="UniProtKB-UniRule"/>
</dbReference>
<dbReference type="GO" id="GO:0006094">
    <property type="term" value="P:gluconeogenesis"/>
    <property type="evidence" value="ECO:0007669"/>
    <property type="project" value="TreeGrafter"/>
</dbReference>
<feature type="binding site" evidence="12">
    <location>
        <position position="37"/>
    </location>
    <ligand>
        <name>substrate</name>
    </ligand>
</feature>
<dbReference type="SUPFAM" id="SSF53748">
    <property type="entry name" value="Phosphoglycerate kinase"/>
    <property type="match status" value="1"/>
</dbReference>
<keyword evidence="8 12" id="KW-0547">Nucleotide-binding</keyword>
<feature type="binding site" evidence="13">
    <location>
        <position position="125"/>
    </location>
    <ligand>
        <name>(2R)-3-phosphoglycerate</name>
        <dbReference type="ChEBI" id="CHEBI:58272"/>
    </ligand>
</feature>
<evidence type="ECO:0000313" key="17">
    <source>
        <dbReference type="EMBL" id="MBI2677560.1"/>
    </source>
</evidence>
<dbReference type="EMBL" id="JACPNR010000004">
    <property type="protein sequence ID" value="MBI2677560.1"/>
    <property type="molecule type" value="Genomic_DNA"/>
</dbReference>
<feature type="binding site" evidence="12">
    <location>
        <position position="158"/>
    </location>
    <ligand>
        <name>substrate</name>
    </ligand>
</feature>
<dbReference type="InterPro" id="IPR036043">
    <property type="entry name" value="Phosphoglycerate_kinase_sf"/>
</dbReference>
<dbReference type="PRINTS" id="PR00477">
    <property type="entry name" value="PHGLYCKINASE"/>
</dbReference>
<feature type="binding site" evidence="13">
    <location>
        <position position="158"/>
    </location>
    <ligand>
        <name>(2R)-3-phosphoglycerate</name>
        <dbReference type="ChEBI" id="CHEBI:58272"/>
    </ligand>
</feature>
<comment type="caution">
    <text evidence="12">Lacks conserved residue(s) required for the propagation of feature annotation.</text>
</comment>
<keyword evidence="10 12" id="KW-0067">ATP-binding</keyword>
<dbReference type="GO" id="GO:0004618">
    <property type="term" value="F:phosphoglycerate kinase activity"/>
    <property type="evidence" value="ECO:0007669"/>
    <property type="project" value="UniProtKB-UniRule"/>
</dbReference>
<evidence type="ECO:0000256" key="15">
    <source>
        <dbReference type="RuleBase" id="RU000532"/>
    </source>
</evidence>